<proteinExistence type="inferred from homology"/>
<dbReference type="KEGG" id="ssal:SPISAL_01940"/>
<dbReference type="GO" id="GO:0017061">
    <property type="term" value="F:S-methyl-5-thioadenosine phosphorylase activity"/>
    <property type="evidence" value="ECO:0007669"/>
    <property type="project" value="UniProtKB-EC"/>
</dbReference>
<dbReference type="AlphaFoldDB" id="R4VIR8"/>
<protein>
    <recommendedName>
        <fullName evidence="10">Purine nucleoside phosphorylase</fullName>
    </recommendedName>
</protein>
<dbReference type="NCBIfam" id="TIGR00726">
    <property type="entry name" value="peptidoglycan editing factor PgeF"/>
    <property type="match status" value="1"/>
</dbReference>
<dbReference type="CDD" id="cd16833">
    <property type="entry name" value="YfiH"/>
    <property type="match status" value="1"/>
</dbReference>
<dbReference type="Proteomes" id="UP000017881">
    <property type="component" value="Chromosome"/>
</dbReference>
<dbReference type="Pfam" id="PF02578">
    <property type="entry name" value="Cu-oxidase_4"/>
    <property type="match status" value="1"/>
</dbReference>
<dbReference type="PANTHER" id="PTHR30616">
    <property type="entry name" value="UNCHARACTERIZED PROTEIN YFIH"/>
    <property type="match status" value="1"/>
</dbReference>
<comment type="catalytic activity">
    <reaction evidence="8">
        <text>adenosine + phosphate = alpha-D-ribose 1-phosphate + adenine</text>
        <dbReference type="Rhea" id="RHEA:27642"/>
        <dbReference type="ChEBI" id="CHEBI:16335"/>
        <dbReference type="ChEBI" id="CHEBI:16708"/>
        <dbReference type="ChEBI" id="CHEBI:43474"/>
        <dbReference type="ChEBI" id="CHEBI:57720"/>
        <dbReference type="EC" id="2.4.2.1"/>
    </reaction>
    <physiologicalReaction direction="left-to-right" evidence="8">
        <dbReference type="Rhea" id="RHEA:27643"/>
    </physiologicalReaction>
</comment>
<organism evidence="11 12">
    <name type="scientific">Spiribacter salinus M19-40</name>
    <dbReference type="NCBI Taxonomy" id="1260251"/>
    <lineage>
        <taxon>Bacteria</taxon>
        <taxon>Pseudomonadati</taxon>
        <taxon>Pseudomonadota</taxon>
        <taxon>Gammaproteobacteria</taxon>
        <taxon>Chromatiales</taxon>
        <taxon>Ectothiorhodospiraceae</taxon>
        <taxon>Spiribacter</taxon>
    </lineage>
</organism>
<evidence type="ECO:0000256" key="8">
    <source>
        <dbReference type="ARBA" id="ARBA00048968"/>
    </source>
</evidence>
<dbReference type="GO" id="GO:0005507">
    <property type="term" value="F:copper ion binding"/>
    <property type="evidence" value="ECO:0007669"/>
    <property type="project" value="TreeGrafter"/>
</dbReference>
<dbReference type="PATRIC" id="fig|1260251.3.peg.390"/>
<dbReference type="InterPro" id="IPR011324">
    <property type="entry name" value="Cytotoxic_necrot_fac-like_cat"/>
</dbReference>
<keyword evidence="6" id="KW-0862">Zinc</keyword>
<keyword evidence="5" id="KW-0378">Hydrolase</keyword>
<dbReference type="GO" id="GO:0016787">
    <property type="term" value="F:hydrolase activity"/>
    <property type="evidence" value="ECO:0007669"/>
    <property type="project" value="UniProtKB-KW"/>
</dbReference>
<reference evidence="11 12" key="1">
    <citation type="journal article" date="2013" name="Genome Announc.">
        <title>Draft Genome of Spiribacter salinus M19-40, an Abundant Gammaproteobacterium in Aquatic Hypersaline Environments.</title>
        <authorList>
            <person name="Leon M.J."/>
            <person name="Ghai R."/>
            <person name="Fernandez A.B."/>
            <person name="Sanchez-Porro C."/>
            <person name="Rodriguez-Valera F."/>
            <person name="Ventosa A."/>
        </authorList>
    </citation>
    <scope>NUCLEOTIDE SEQUENCE [LARGE SCALE GENOMIC DNA]</scope>
    <source>
        <strain evidence="11 12">M19-40</strain>
    </source>
</reference>
<evidence type="ECO:0000256" key="4">
    <source>
        <dbReference type="ARBA" id="ARBA00022723"/>
    </source>
</evidence>
<dbReference type="EMBL" id="CP005963">
    <property type="protein sequence ID" value="AGM40487.1"/>
    <property type="molecule type" value="Genomic_DNA"/>
</dbReference>
<evidence type="ECO:0000256" key="5">
    <source>
        <dbReference type="ARBA" id="ARBA00022801"/>
    </source>
</evidence>
<dbReference type="HOGENOM" id="CLU_065784_1_1_6"/>
<comment type="catalytic activity">
    <reaction evidence="1">
        <text>inosine + phosphate = alpha-D-ribose 1-phosphate + hypoxanthine</text>
        <dbReference type="Rhea" id="RHEA:27646"/>
        <dbReference type="ChEBI" id="CHEBI:17368"/>
        <dbReference type="ChEBI" id="CHEBI:17596"/>
        <dbReference type="ChEBI" id="CHEBI:43474"/>
        <dbReference type="ChEBI" id="CHEBI:57720"/>
        <dbReference type="EC" id="2.4.2.1"/>
    </reaction>
    <physiologicalReaction direction="left-to-right" evidence="1">
        <dbReference type="Rhea" id="RHEA:27647"/>
    </physiologicalReaction>
</comment>
<accession>R4VIR8</accession>
<evidence type="ECO:0000256" key="7">
    <source>
        <dbReference type="ARBA" id="ARBA00047989"/>
    </source>
</evidence>
<dbReference type="PANTHER" id="PTHR30616:SF2">
    <property type="entry name" value="PURINE NUCLEOSIDE PHOSPHORYLASE LACC1"/>
    <property type="match status" value="1"/>
</dbReference>
<keyword evidence="12" id="KW-1185">Reference proteome</keyword>
<evidence type="ECO:0000256" key="6">
    <source>
        <dbReference type="ARBA" id="ARBA00022833"/>
    </source>
</evidence>
<comment type="catalytic activity">
    <reaction evidence="7">
        <text>adenosine + H2O + H(+) = inosine + NH4(+)</text>
        <dbReference type="Rhea" id="RHEA:24408"/>
        <dbReference type="ChEBI" id="CHEBI:15377"/>
        <dbReference type="ChEBI" id="CHEBI:15378"/>
        <dbReference type="ChEBI" id="CHEBI:16335"/>
        <dbReference type="ChEBI" id="CHEBI:17596"/>
        <dbReference type="ChEBI" id="CHEBI:28938"/>
        <dbReference type="EC" id="3.5.4.4"/>
    </reaction>
    <physiologicalReaction direction="left-to-right" evidence="7">
        <dbReference type="Rhea" id="RHEA:24409"/>
    </physiologicalReaction>
</comment>
<dbReference type="Gene3D" id="3.60.140.10">
    <property type="entry name" value="CNF1/YfiH-like putative cysteine hydrolases"/>
    <property type="match status" value="1"/>
</dbReference>
<evidence type="ECO:0000313" key="11">
    <source>
        <dbReference type="EMBL" id="AGM40487.1"/>
    </source>
</evidence>
<keyword evidence="3" id="KW-0808">Transferase</keyword>
<keyword evidence="4" id="KW-0479">Metal-binding</keyword>
<evidence type="ECO:0000256" key="1">
    <source>
        <dbReference type="ARBA" id="ARBA00000553"/>
    </source>
</evidence>
<evidence type="ECO:0000256" key="10">
    <source>
        <dbReference type="RuleBase" id="RU361274"/>
    </source>
</evidence>
<evidence type="ECO:0000256" key="9">
    <source>
        <dbReference type="ARBA" id="ARBA00049893"/>
    </source>
</evidence>
<dbReference type="InterPro" id="IPR038371">
    <property type="entry name" value="Cu_polyphenol_OxRdtase_sf"/>
</dbReference>
<comment type="similarity">
    <text evidence="2 10">Belongs to the purine nucleoside phosphorylase YfiH/LACC1 family.</text>
</comment>
<name>R4VIR8_9GAMM</name>
<evidence type="ECO:0000256" key="3">
    <source>
        <dbReference type="ARBA" id="ARBA00022679"/>
    </source>
</evidence>
<dbReference type="InterPro" id="IPR003730">
    <property type="entry name" value="Cu_polyphenol_OxRdtase"/>
</dbReference>
<gene>
    <name evidence="11" type="ORF">SPISAL_01940</name>
</gene>
<dbReference type="eggNOG" id="COG1496">
    <property type="taxonomic scope" value="Bacteria"/>
</dbReference>
<dbReference type="SUPFAM" id="SSF64438">
    <property type="entry name" value="CNF1/YfiH-like putative cysteine hydrolases"/>
    <property type="match status" value="1"/>
</dbReference>
<evidence type="ECO:0000313" key="12">
    <source>
        <dbReference type="Proteomes" id="UP000017881"/>
    </source>
</evidence>
<evidence type="ECO:0000256" key="2">
    <source>
        <dbReference type="ARBA" id="ARBA00007353"/>
    </source>
</evidence>
<sequence length="257" mass="26995">MAAMIADAREAPGHGIELIRPDWPVPVHAGFTTRQGGVSQSPYDTLNLALHVEDDPTAVHENRRRLVAQAGLPEEPRWLRQVHGTRVVHADEVERDVTEADAVWSDRPGQVCAVLVADCMPILLASADGGCVAAVHAGWRGLASGIIQVAVAALPAPPAGLHACIGPCIGQAAYEVGEEVIEQMQAAGVAPHYERNDARTSRAHLNLADTAAGILSACGVAAVTDLGSCTHADAEAFYSYRRDGKTGRIAAFISLPA</sequence>
<comment type="catalytic activity">
    <reaction evidence="9">
        <text>S-methyl-5'-thioadenosine + phosphate = 5-(methylsulfanyl)-alpha-D-ribose 1-phosphate + adenine</text>
        <dbReference type="Rhea" id="RHEA:11852"/>
        <dbReference type="ChEBI" id="CHEBI:16708"/>
        <dbReference type="ChEBI" id="CHEBI:17509"/>
        <dbReference type="ChEBI" id="CHEBI:43474"/>
        <dbReference type="ChEBI" id="CHEBI:58533"/>
        <dbReference type="EC" id="2.4.2.28"/>
    </reaction>
    <physiologicalReaction direction="left-to-right" evidence="9">
        <dbReference type="Rhea" id="RHEA:11853"/>
    </physiologicalReaction>
</comment>